<dbReference type="EMBL" id="PKPP01011810">
    <property type="protein sequence ID" value="PWA43469.1"/>
    <property type="molecule type" value="Genomic_DNA"/>
</dbReference>
<dbReference type="AlphaFoldDB" id="A0A2U1L381"/>
<dbReference type="GO" id="GO:0005741">
    <property type="term" value="C:mitochondrial outer membrane"/>
    <property type="evidence" value="ECO:0007669"/>
    <property type="project" value="InterPro"/>
</dbReference>
<dbReference type="InterPro" id="IPR023614">
    <property type="entry name" value="Porin_dom_sf"/>
</dbReference>
<sequence length="375" mass="41701">MMDDIHHEQVEKATTSKNVEMLASDNDSSSNSGGLNLDGFSEEQSKALDIMLRNRVGKAIKLSMPYYVKETTLNIQKLVPGEFLELKKAGGFVKDTKSDKSTYRCFTACDVPKFIKDNDPIACKWWLTVVEAAFRASDPDCFWSGWTKSVGQKAYADHPKLSEALQKGASSVPGFFFVFSVRMEAGVAFKFYSRFPVNKISGGHTLRTVTPITIPPKPPKFIMAAPGPKAILSFKVPDQNSGRCWITCNPIVYFSGLAGTSIGSIGADVSFDTKTRNFTKYNFGLSYSNADLIAALTLYVGAEVNRSFSTNENTFTVGTQHSLDPLTTVKARHVNWFHYTTDYFHKRKKHGEIAQQLICFHSIITQSVTIHIFFG</sequence>
<evidence type="ECO:0000313" key="4">
    <source>
        <dbReference type="Proteomes" id="UP000245207"/>
    </source>
</evidence>
<reference evidence="3 4" key="1">
    <citation type="journal article" date="2018" name="Mol. Plant">
        <title>The genome of Artemisia annua provides insight into the evolution of Asteraceae family and artemisinin biosynthesis.</title>
        <authorList>
            <person name="Shen Q."/>
            <person name="Zhang L."/>
            <person name="Liao Z."/>
            <person name="Wang S."/>
            <person name="Yan T."/>
            <person name="Shi P."/>
            <person name="Liu M."/>
            <person name="Fu X."/>
            <person name="Pan Q."/>
            <person name="Wang Y."/>
            <person name="Lv Z."/>
            <person name="Lu X."/>
            <person name="Zhang F."/>
            <person name="Jiang W."/>
            <person name="Ma Y."/>
            <person name="Chen M."/>
            <person name="Hao X."/>
            <person name="Li L."/>
            <person name="Tang Y."/>
            <person name="Lv G."/>
            <person name="Zhou Y."/>
            <person name="Sun X."/>
            <person name="Brodelius P.E."/>
            <person name="Rose J.K.C."/>
            <person name="Tang K."/>
        </authorList>
    </citation>
    <scope>NUCLEOTIDE SEQUENCE [LARGE SCALE GENOMIC DNA]</scope>
    <source>
        <strain evidence="4">cv. Huhao1</strain>
        <tissue evidence="3">Leaf</tissue>
    </source>
</reference>
<dbReference type="InterPro" id="IPR027246">
    <property type="entry name" value="Porin_Euk/Tom40"/>
</dbReference>
<feature type="region of interest" description="Disordered" evidence="2">
    <location>
        <begin position="1"/>
        <end position="36"/>
    </location>
</feature>
<keyword evidence="4" id="KW-1185">Reference proteome</keyword>
<dbReference type="Gene3D" id="2.40.160.10">
    <property type="entry name" value="Porin"/>
    <property type="match status" value="1"/>
</dbReference>
<dbReference type="Pfam" id="PF01459">
    <property type="entry name" value="Porin_3"/>
    <property type="match status" value="1"/>
</dbReference>
<evidence type="ECO:0000313" key="3">
    <source>
        <dbReference type="EMBL" id="PWA43469.1"/>
    </source>
</evidence>
<evidence type="ECO:0000256" key="2">
    <source>
        <dbReference type="SAM" id="MobiDB-lite"/>
    </source>
</evidence>
<dbReference type="GO" id="GO:0008308">
    <property type="term" value="F:voltage-gated monoatomic anion channel activity"/>
    <property type="evidence" value="ECO:0007669"/>
    <property type="project" value="InterPro"/>
</dbReference>
<protein>
    <submittedName>
        <fullName evidence="3">Eukaryotic porin/Tom40</fullName>
    </submittedName>
</protein>
<organism evidence="3 4">
    <name type="scientific">Artemisia annua</name>
    <name type="common">Sweet wormwood</name>
    <dbReference type="NCBI Taxonomy" id="35608"/>
    <lineage>
        <taxon>Eukaryota</taxon>
        <taxon>Viridiplantae</taxon>
        <taxon>Streptophyta</taxon>
        <taxon>Embryophyta</taxon>
        <taxon>Tracheophyta</taxon>
        <taxon>Spermatophyta</taxon>
        <taxon>Magnoliopsida</taxon>
        <taxon>eudicotyledons</taxon>
        <taxon>Gunneridae</taxon>
        <taxon>Pentapetalae</taxon>
        <taxon>asterids</taxon>
        <taxon>campanulids</taxon>
        <taxon>Asterales</taxon>
        <taxon>Asteraceae</taxon>
        <taxon>Asteroideae</taxon>
        <taxon>Anthemideae</taxon>
        <taxon>Artemisiinae</taxon>
        <taxon>Artemisia</taxon>
    </lineage>
</organism>
<dbReference type="Proteomes" id="UP000245207">
    <property type="component" value="Unassembled WGS sequence"/>
</dbReference>
<comment type="caution">
    <text evidence="3">The sequence shown here is derived from an EMBL/GenBank/DDBJ whole genome shotgun (WGS) entry which is preliminary data.</text>
</comment>
<accession>A0A2U1L381</accession>
<dbReference type="InterPro" id="IPR001925">
    <property type="entry name" value="Porin_Euk"/>
</dbReference>
<dbReference type="PANTHER" id="PTHR11743:SF60">
    <property type="entry name" value="MITOCHONDRIAL OUTER MEMBRANE PROTEIN PORIN 1"/>
    <property type="match status" value="1"/>
</dbReference>
<feature type="compositionally biased region" description="Basic and acidic residues" evidence="2">
    <location>
        <begin position="1"/>
        <end position="11"/>
    </location>
</feature>
<name>A0A2U1L381_ARTAN</name>
<dbReference type="OrthoDB" id="7827681at2759"/>
<evidence type="ECO:0000256" key="1">
    <source>
        <dbReference type="ARBA" id="ARBA00009624"/>
    </source>
</evidence>
<gene>
    <name evidence="3" type="ORF">CTI12_AA532540</name>
</gene>
<dbReference type="PANTHER" id="PTHR11743">
    <property type="entry name" value="VOLTAGE-DEPENDENT ANION-SELECTIVE CHANNEL"/>
    <property type="match status" value="1"/>
</dbReference>
<comment type="similarity">
    <text evidence="1">Belongs to the eukaryotic mitochondrial porin (TC 1.B.8.1) family.</text>
</comment>
<proteinExistence type="inferred from homology"/>
<dbReference type="STRING" id="35608.A0A2U1L381"/>
<feature type="compositionally biased region" description="Low complexity" evidence="2">
    <location>
        <begin position="22"/>
        <end position="36"/>
    </location>
</feature>